<keyword evidence="2" id="KW-1185">Reference proteome</keyword>
<organism evidence="1 2">
    <name type="scientific">Eubacterium callanderi</name>
    <dbReference type="NCBI Taxonomy" id="53442"/>
    <lineage>
        <taxon>Bacteria</taxon>
        <taxon>Bacillati</taxon>
        <taxon>Bacillota</taxon>
        <taxon>Clostridia</taxon>
        <taxon>Eubacteriales</taxon>
        <taxon>Eubacteriaceae</taxon>
        <taxon>Eubacterium</taxon>
    </lineage>
</organism>
<dbReference type="HOGENOM" id="CLU_3389499_0_0_9"/>
<dbReference type="KEGG" id="elm:ELI_2262"/>
<name>E3GMX3_9FIRM</name>
<gene>
    <name evidence="1" type="ordered locus">ELI_2262</name>
</gene>
<evidence type="ECO:0000313" key="1">
    <source>
        <dbReference type="EMBL" id="ADO37245.1"/>
    </source>
</evidence>
<reference key="1">
    <citation type="submission" date="2010-09" db="EMBL/GenBank/DDBJ databases">
        <authorList>
            <person name="Roh H."/>
            <person name="Ko H.-J."/>
            <person name="Kim D."/>
            <person name="Choi D.G."/>
            <person name="Park S."/>
            <person name="Kim S."/>
            <person name="Kim K.H."/>
            <person name="Chang I.S."/>
            <person name="Choi I.-G."/>
        </authorList>
    </citation>
    <scope>NUCLEOTIDE SEQUENCE</scope>
    <source>
        <strain>KIST612</strain>
    </source>
</reference>
<reference evidence="1 2" key="2">
    <citation type="journal article" date="2011" name="J. Bacteriol.">
        <title>Complete genome sequence of a carbon monoxide-utilizing acetogen, Eubacterium limosum KIST612.</title>
        <authorList>
            <person name="Roh H."/>
            <person name="Ko H.J."/>
            <person name="Kim D."/>
            <person name="Choi D.G."/>
            <person name="Park S."/>
            <person name="Kim S."/>
            <person name="Chang I.S."/>
            <person name="Choi I.G."/>
        </authorList>
    </citation>
    <scope>NUCLEOTIDE SEQUENCE [LARGE SCALE GENOMIC DNA]</scope>
    <source>
        <strain evidence="1 2">KIST612</strain>
    </source>
</reference>
<dbReference type="Proteomes" id="UP000006873">
    <property type="component" value="Chromosome"/>
</dbReference>
<dbReference type="EMBL" id="CP002273">
    <property type="protein sequence ID" value="ADO37245.1"/>
    <property type="molecule type" value="Genomic_DNA"/>
</dbReference>
<sequence length="32" mass="3651">MLSLFFGKMAANRNGSETSADFQEICDLYMLF</sequence>
<proteinExistence type="predicted"/>
<protein>
    <submittedName>
        <fullName evidence="1">Uncharacterized protein</fullName>
    </submittedName>
</protein>
<accession>E3GMX3</accession>
<dbReference type="AlphaFoldDB" id="E3GMX3"/>
<evidence type="ECO:0000313" key="2">
    <source>
        <dbReference type="Proteomes" id="UP000006873"/>
    </source>
</evidence>